<evidence type="ECO:0000313" key="2">
    <source>
        <dbReference type="Proteomes" id="UP001055879"/>
    </source>
</evidence>
<comment type="caution">
    <text evidence="1">The sequence shown here is derived from an EMBL/GenBank/DDBJ whole genome shotgun (WGS) entry which is preliminary data.</text>
</comment>
<proteinExistence type="predicted"/>
<protein>
    <submittedName>
        <fullName evidence="1">Uncharacterized protein</fullName>
    </submittedName>
</protein>
<dbReference type="EMBL" id="CM042064">
    <property type="protein sequence ID" value="KAI3664806.1"/>
    <property type="molecule type" value="Genomic_DNA"/>
</dbReference>
<name>A0ACB8XD40_ARCLA</name>
<accession>A0ACB8XD40</accession>
<evidence type="ECO:0000313" key="1">
    <source>
        <dbReference type="EMBL" id="KAI3664806.1"/>
    </source>
</evidence>
<reference evidence="1 2" key="2">
    <citation type="journal article" date="2022" name="Mol. Ecol. Resour.">
        <title>The genomes of chicory, endive, great burdock and yacon provide insights into Asteraceae paleo-polyploidization history and plant inulin production.</title>
        <authorList>
            <person name="Fan W."/>
            <person name="Wang S."/>
            <person name="Wang H."/>
            <person name="Wang A."/>
            <person name="Jiang F."/>
            <person name="Liu H."/>
            <person name="Zhao H."/>
            <person name="Xu D."/>
            <person name="Zhang Y."/>
        </authorList>
    </citation>
    <scope>NUCLEOTIDE SEQUENCE [LARGE SCALE GENOMIC DNA]</scope>
    <source>
        <strain evidence="2">cv. Niubang</strain>
    </source>
</reference>
<organism evidence="1 2">
    <name type="scientific">Arctium lappa</name>
    <name type="common">Greater burdock</name>
    <name type="synonym">Lappa major</name>
    <dbReference type="NCBI Taxonomy" id="4217"/>
    <lineage>
        <taxon>Eukaryota</taxon>
        <taxon>Viridiplantae</taxon>
        <taxon>Streptophyta</taxon>
        <taxon>Embryophyta</taxon>
        <taxon>Tracheophyta</taxon>
        <taxon>Spermatophyta</taxon>
        <taxon>Magnoliopsida</taxon>
        <taxon>eudicotyledons</taxon>
        <taxon>Gunneridae</taxon>
        <taxon>Pentapetalae</taxon>
        <taxon>asterids</taxon>
        <taxon>campanulids</taxon>
        <taxon>Asterales</taxon>
        <taxon>Asteraceae</taxon>
        <taxon>Carduoideae</taxon>
        <taxon>Cardueae</taxon>
        <taxon>Arctiinae</taxon>
        <taxon>Arctium</taxon>
    </lineage>
</organism>
<reference evidence="2" key="1">
    <citation type="journal article" date="2022" name="Mol. Ecol. Resour.">
        <title>The genomes of chicory, endive, great burdock and yacon provide insights into Asteraceae palaeo-polyploidization history and plant inulin production.</title>
        <authorList>
            <person name="Fan W."/>
            <person name="Wang S."/>
            <person name="Wang H."/>
            <person name="Wang A."/>
            <person name="Jiang F."/>
            <person name="Liu H."/>
            <person name="Zhao H."/>
            <person name="Xu D."/>
            <person name="Zhang Y."/>
        </authorList>
    </citation>
    <scope>NUCLEOTIDE SEQUENCE [LARGE SCALE GENOMIC DNA]</scope>
    <source>
        <strain evidence="2">cv. Niubang</strain>
    </source>
</reference>
<keyword evidence="2" id="KW-1185">Reference proteome</keyword>
<sequence>MYSIVIATFIFSIHVLVMPFHSFSSKRNILNSIPCANTIPFIQFLASCVSVSTNEAIKDPSYLSNSLFYIDDFFSSPLLFCCLHDDYLITKYVALISDINIIDVHPY</sequence>
<gene>
    <name evidence="1" type="ORF">L6452_43414</name>
</gene>
<dbReference type="Proteomes" id="UP001055879">
    <property type="component" value="Linkage Group LG18"/>
</dbReference>